<keyword evidence="3 14" id="KW-0808">Transferase</keyword>
<keyword evidence="4 14" id="KW-0548">Nucleotidyltransferase</keyword>
<dbReference type="SUPFAM" id="SSF100879">
    <property type="entry name" value="Lesion bypass DNA polymerase (Y-family), little finger domain"/>
    <property type="match status" value="1"/>
</dbReference>
<dbReference type="Gene3D" id="3.30.70.270">
    <property type="match status" value="1"/>
</dbReference>
<comment type="catalytic activity">
    <reaction evidence="11">
        <text>DNA(n) + a 2'-deoxyribonucleoside 5'-triphosphate = DNA(n+1) + diphosphate</text>
        <dbReference type="Rhea" id="RHEA:22508"/>
        <dbReference type="Rhea" id="RHEA-COMP:17339"/>
        <dbReference type="Rhea" id="RHEA-COMP:17340"/>
        <dbReference type="ChEBI" id="CHEBI:33019"/>
        <dbReference type="ChEBI" id="CHEBI:61560"/>
        <dbReference type="ChEBI" id="CHEBI:173112"/>
        <dbReference type="EC" id="2.7.7.7"/>
    </reaction>
</comment>
<evidence type="ECO:0000256" key="10">
    <source>
        <dbReference type="ARBA" id="ARBA00023204"/>
    </source>
</evidence>
<dbReference type="EMBL" id="HE573027">
    <property type="protein sequence ID" value="CCC53445.1"/>
    <property type="molecule type" value="Genomic_DNA"/>
</dbReference>
<proteinExistence type="inferred from homology"/>
<feature type="region of interest" description="Disordered" evidence="12">
    <location>
        <begin position="114"/>
        <end position="139"/>
    </location>
</feature>
<dbReference type="InterPro" id="IPR017961">
    <property type="entry name" value="DNA_pol_Y-fam_little_finger"/>
</dbReference>
<dbReference type="InterPro" id="IPR050116">
    <property type="entry name" value="DNA_polymerase-Y"/>
</dbReference>
<dbReference type="GO" id="GO:0003887">
    <property type="term" value="F:DNA-directed DNA polymerase activity"/>
    <property type="evidence" value="ECO:0007669"/>
    <property type="project" value="UniProtKB-KW"/>
</dbReference>
<dbReference type="PANTHER" id="PTHR11076:SF33">
    <property type="entry name" value="DNA POLYMERASE KAPPA"/>
    <property type="match status" value="1"/>
</dbReference>
<keyword evidence="10" id="KW-0234">DNA repair</keyword>
<dbReference type="GO" id="GO:0006281">
    <property type="term" value="P:DNA repair"/>
    <property type="evidence" value="ECO:0007669"/>
    <property type="project" value="UniProtKB-KW"/>
</dbReference>
<dbReference type="GO" id="GO:0005634">
    <property type="term" value="C:nucleus"/>
    <property type="evidence" value="ECO:0007669"/>
    <property type="project" value="TreeGrafter"/>
</dbReference>
<dbReference type="GO" id="GO:0046872">
    <property type="term" value="F:metal ion binding"/>
    <property type="evidence" value="ECO:0007669"/>
    <property type="project" value="UniProtKB-KW"/>
</dbReference>
<keyword evidence="6" id="KW-0479">Metal-binding</keyword>
<evidence type="ECO:0000256" key="9">
    <source>
        <dbReference type="ARBA" id="ARBA00022932"/>
    </source>
</evidence>
<sequence>RARVFSETQLTSSAGIGPTAMLSKIASNYQKPNGQQELSLSTRQEVVEFMRELPVRTVPGIGQATESILHGLGVKTLGDVYQRRLEFSYLFTDKLFRFLLGSSLGVTQLHSSKSADSVSKGSGMQKDETGGGGDSGRKSFGREVTFSSLSHSTELQNIALTNVQEAHKNMVDSGMVCRQVVLKIKWKSFRVQQFTKNLMDYSDDVSALSRAVDELVLPICSQFANIRLLGVRCTDLMSKEKFMQRQKGAMQCSILSFCTRKNTLQWDKSCCKRRRLETWISVDSSDVSDAEDTGVICLSTSTHSTASLPEENDAMLIE</sequence>
<dbReference type="VEuPathDB" id="TriTrypDB:TvY486_1109290"/>
<dbReference type="GO" id="GO:0042276">
    <property type="term" value="P:error-prone translesion synthesis"/>
    <property type="evidence" value="ECO:0007669"/>
    <property type="project" value="TreeGrafter"/>
</dbReference>
<evidence type="ECO:0000256" key="8">
    <source>
        <dbReference type="ARBA" id="ARBA00022842"/>
    </source>
</evidence>
<dbReference type="FunFam" id="3.30.1490.100:FF:000004">
    <property type="entry name" value="DNA polymerase IV"/>
    <property type="match status" value="1"/>
</dbReference>
<keyword evidence="8" id="KW-0460">Magnesium</keyword>
<dbReference type="PANTHER" id="PTHR11076">
    <property type="entry name" value="DNA REPAIR POLYMERASE UMUC / TRANSFERASE FAMILY MEMBER"/>
    <property type="match status" value="1"/>
</dbReference>
<dbReference type="Gene3D" id="3.30.1490.100">
    <property type="entry name" value="DNA polymerase, Y-family, little finger domain"/>
    <property type="match status" value="1"/>
</dbReference>
<keyword evidence="5" id="KW-0235">DNA replication</keyword>
<protein>
    <recommendedName>
        <fullName evidence="2">DNA-directed DNA polymerase</fullName>
        <ecNumber evidence="2">2.7.7.7</ecNumber>
    </recommendedName>
</protein>
<dbReference type="Pfam" id="PF11798">
    <property type="entry name" value="IMS_HHH"/>
    <property type="match status" value="1"/>
</dbReference>
<evidence type="ECO:0000256" key="4">
    <source>
        <dbReference type="ARBA" id="ARBA00022695"/>
    </source>
</evidence>
<comment type="similarity">
    <text evidence="1">Belongs to the DNA polymerase type-Y family.</text>
</comment>
<reference evidence="14" key="1">
    <citation type="journal article" date="2012" name="Proc. Natl. Acad. Sci. U.S.A.">
        <title>Antigenic diversity is generated by distinct evolutionary mechanisms in African trypanosome species.</title>
        <authorList>
            <person name="Jackson A.P."/>
            <person name="Berry A."/>
            <person name="Aslett M."/>
            <person name="Allison H.C."/>
            <person name="Burton P."/>
            <person name="Vavrova-Anderson J."/>
            <person name="Brown R."/>
            <person name="Browne H."/>
            <person name="Corton N."/>
            <person name="Hauser H."/>
            <person name="Gamble J."/>
            <person name="Gilderthorp R."/>
            <person name="Marcello L."/>
            <person name="McQuillan J."/>
            <person name="Otto T.D."/>
            <person name="Quail M.A."/>
            <person name="Sanders M.J."/>
            <person name="van Tonder A."/>
            <person name="Ginger M.L."/>
            <person name="Field M.C."/>
            <person name="Barry J.D."/>
            <person name="Hertz-Fowler C."/>
            <person name="Berriman M."/>
        </authorList>
    </citation>
    <scope>NUCLEOTIDE SEQUENCE</scope>
    <source>
        <strain evidence="14">Y486</strain>
    </source>
</reference>
<dbReference type="GO" id="GO:0006260">
    <property type="term" value="P:DNA replication"/>
    <property type="evidence" value="ECO:0007669"/>
    <property type="project" value="UniProtKB-KW"/>
</dbReference>
<evidence type="ECO:0000256" key="12">
    <source>
        <dbReference type="SAM" id="MobiDB-lite"/>
    </source>
</evidence>
<dbReference type="InterPro" id="IPR043502">
    <property type="entry name" value="DNA/RNA_pol_sf"/>
</dbReference>
<feature type="domain" description="UmuC" evidence="13">
    <location>
        <begin position="1"/>
        <end position="62"/>
    </location>
</feature>
<feature type="non-terminal residue" evidence="14">
    <location>
        <position position="1"/>
    </location>
</feature>
<dbReference type="Gene3D" id="1.10.150.810">
    <property type="match status" value="1"/>
</dbReference>
<dbReference type="InterPro" id="IPR043128">
    <property type="entry name" value="Rev_trsase/Diguanyl_cyclase"/>
</dbReference>
<dbReference type="Pfam" id="PF11799">
    <property type="entry name" value="IMS_C"/>
    <property type="match status" value="1"/>
</dbReference>
<evidence type="ECO:0000259" key="13">
    <source>
        <dbReference type="PROSITE" id="PS50173"/>
    </source>
</evidence>
<evidence type="ECO:0000256" key="6">
    <source>
        <dbReference type="ARBA" id="ARBA00022723"/>
    </source>
</evidence>
<dbReference type="PROSITE" id="PS50173">
    <property type="entry name" value="UMUC"/>
    <property type="match status" value="1"/>
</dbReference>
<keyword evidence="9" id="KW-0239">DNA-directed DNA polymerase</keyword>
<evidence type="ECO:0000256" key="11">
    <source>
        <dbReference type="ARBA" id="ARBA00049244"/>
    </source>
</evidence>
<evidence type="ECO:0000256" key="1">
    <source>
        <dbReference type="ARBA" id="ARBA00010945"/>
    </source>
</evidence>
<feature type="compositionally biased region" description="Basic and acidic residues" evidence="12">
    <location>
        <begin position="125"/>
        <end position="139"/>
    </location>
</feature>
<dbReference type="GO" id="GO:0003684">
    <property type="term" value="F:damaged DNA binding"/>
    <property type="evidence" value="ECO:0007669"/>
    <property type="project" value="InterPro"/>
</dbReference>
<dbReference type="EC" id="2.7.7.7" evidence="2"/>
<evidence type="ECO:0000256" key="3">
    <source>
        <dbReference type="ARBA" id="ARBA00022679"/>
    </source>
</evidence>
<evidence type="ECO:0000256" key="7">
    <source>
        <dbReference type="ARBA" id="ARBA00022763"/>
    </source>
</evidence>
<gene>
    <name evidence="14" type="ORF">TVY486_1109290</name>
</gene>
<accession>G0UC95</accession>
<keyword evidence="7" id="KW-0227">DNA damage</keyword>
<evidence type="ECO:0000256" key="5">
    <source>
        <dbReference type="ARBA" id="ARBA00022705"/>
    </source>
</evidence>
<dbReference type="AlphaFoldDB" id="G0UC95"/>
<organism evidence="14">
    <name type="scientific">Trypanosoma vivax (strain Y486)</name>
    <dbReference type="NCBI Taxonomy" id="1055687"/>
    <lineage>
        <taxon>Eukaryota</taxon>
        <taxon>Discoba</taxon>
        <taxon>Euglenozoa</taxon>
        <taxon>Kinetoplastea</taxon>
        <taxon>Metakinetoplastina</taxon>
        <taxon>Trypanosomatida</taxon>
        <taxon>Trypanosomatidae</taxon>
        <taxon>Trypanosoma</taxon>
        <taxon>Duttonella</taxon>
    </lineage>
</organism>
<name>G0UC95_TRYVY</name>
<evidence type="ECO:0000256" key="2">
    <source>
        <dbReference type="ARBA" id="ARBA00012417"/>
    </source>
</evidence>
<dbReference type="InterPro" id="IPR001126">
    <property type="entry name" value="UmuC"/>
</dbReference>
<feature type="compositionally biased region" description="Low complexity" evidence="12">
    <location>
        <begin position="114"/>
        <end position="123"/>
    </location>
</feature>
<dbReference type="SUPFAM" id="SSF56672">
    <property type="entry name" value="DNA/RNA polymerases"/>
    <property type="match status" value="1"/>
</dbReference>
<evidence type="ECO:0000313" key="14">
    <source>
        <dbReference type="EMBL" id="CCC53445.1"/>
    </source>
</evidence>
<dbReference type="InterPro" id="IPR024728">
    <property type="entry name" value="PolY_HhH_motif"/>
</dbReference>
<dbReference type="InterPro" id="IPR036775">
    <property type="entry name" value="DNA_pol_Y-fam_lit_finger_sf"/>
</dbReference>